<dbReference type="AlphaFoldDB" id="A0A3D8I2H0"/>
<dbReference type="EMBL" id="NXLR01000039">
    <property type="protein sequence ID" value="RDU58811.1"/>
    <property type="molecule type" value="Genomic_DNA"/>
</dbReference>
<reference evidence="1 2" key="1">
    <citation type="submission" date="2018-04" db="EMBL/GenBank/DDBJ databases">
        <title>Novel Campyloabacter and Helicobacter Species and Strains.</title>
        <authorList>
            <person name="Mannion A.J."/>
            <person name="Shen Z."/>
            <person name="Fox J.G."/>
        </authorList>
    </citation>
    <scope>NUCLEOTIDE SEQUENCE [LARGE SCALE GENOMIC DNA]</scope>
    <source>
        <strain evidence="1 2">MIT 98-6070</strain>
    </source>
</reference>
<protein>
    <submittedName>
        <fullName evidence="1">Uncharacterized protein</fullName>
    </submittedName>
</protein>
<name>A0A3D8I2H0_9HELI</name>
<sequence length="59" mass="6518">MTIVAEFLVIPKEILRLLQTLGITNFMSLWGIDLATRRGNLPRIITPHTPIQGGAYAKG</sequence>
<keyword evidence="2" id="KW-1185">Reference proteome</keyword>
<proteinExistence type="predicted"/>
<accession>A0A3D8I2H0</accession>
<evidence type="ECO:0000313" key="1">
    <source>
        <dbReference type="EMBL" id="RDU58811.1"/>
    </source>
</evidence>
<comment type="caution">
    <text evidence="1">The sequence shown here is derived from an EMBL/GenBank/DDBJ whole genome shotgun (WGS) entry which is preliminary data.</text>
</comment>
<gene>
    <name evidence="1" type="ORF">CQA63_09160</name>
</gene>
<dbReference type="Proteomes" id="UP000256599">
    <property type="component" value="Unassembled WGS sequence"/>
</dbReference>
<evidence type="ECO:0000313" key="2">
    <source>
        <dbReference type="Proteomes" id="UP000256599"/>
    </source>
</evidence>
<organism evidence="1 2">
    <name type="scientific">Helicobacter marmotae</name>
    <dbReference type="NCBI Taxonomy" id="152490"/>
    <lineage>
        <taxon>Bacteria</taxon>
        <taxon>Pseudomonadati</taxon>
        <taxon>Campylobacterota</taxon>
        <taxon>Epsilonproteobacteria</taxon>
        <taxon>Campylobacterales</taxon>
        <taxon>Helicobacteraceae</taxon>
        <taxon>Helicobacter</taxon>
    </lineage>
</organism>